<gene>
    <name evidence="2" type="ORF">UFOPK2602_01594</name>
</gene>
<protein>
    <submittedName>
        <fullName evidence="2">Unannotated protein</fullName>
    </submittedName>
</protein>
<proteinExistence type="predicted"/>
<dbReference type="EMBL" id="CAEZXX010000119">
    <property type="protein sequence ID" value="CAB4718873.1"/>
    <property type="molecule type" value="Genomic_DNA"/>
</dbReference>
<organism evidence="2">
    <name type="scientific">freshwater metagenome</name>
    <dbReference type="NCBI Taxonomy" id="449393"/>
    <lineage>
        <taxon>unclassified sequences</taxon>
        <taxon>metagenomes</taxon>
        <taxon>ecological metagenomes</taxon>
    </lineage>
</organism>
<name>A0A6J6RA73_9ZZZZ</name>
<dbReference type="InterPro" id="IPR004843">
    <property type="entry name" value="Calcineurin-like_PHP"/>
</dbReference>
<dbReference type="SUPFAM" id="SSF56300">
    <property type="entry name" value="Metallo-dependent phosphatases"/>
    <property type="match status" value="1"/>
</dbReference>
<sequence length="249" mass="27256">MRILLVADLHYTLPQLDWVVKVAPEFDLVVFAGDLVDITSGVPVDAQTVVLLRYLALVQEQTQIAVASGNHDLTGPDANGEQSALWLAEARAAGLPTDGGSLTIGDTLITICPWWDGPLGKEATRLQLAADFARRPARWIWVYHWPPLGSPTCWTGKTHYGDPDVDGWIKEFTPDIVLAGHVHEPPFKPEGSWVDRIGNTWVFNPGRQIGPVPAYVEIDLDAGRAMWESLMGTEEADLSALSAPPRTSF</sequence>
<dbReference type="AlphaFoldDB" id="A0A6J6RA73"/>
<evidence type="ECO:0000313" key="2">
    <source>
        <dbReference type="EMBL" id="CAB4718873.1"/>
    </source>
</evidence>
<dbReference type="GO" id="GO:0016787">
    <property type="term" value="F:hydrolase activity"/>
    <property type="evidence" value="ECO:0007669"/>
    <property type="project" value="InterPro"/>
</dbReference>
<accession>A0A6J6RA73</accession>
<dbReference type="Pfam" id="PF00149">
    <property type="entry name" value="Metallophos"/>
    <property type="match status" value="1"/>
</dbReference>
<feature type="domain" description="Calcineurin-like phosphoesterase" evidence="1">
    <location>
        <begin position="1"/>
        <end position="185"/>
    </location>
</feature>
<dbReference type="Gene3D" id="3.60.21.10">
    <property type="match status" value="2"/>
</dbReference>
<evidence type="ECO:0000259" key="1">
    <source>
        <dbReference type="Pfam" id="PF00149"/>
    </source>
</evidence>
<reference evidence="2" key="1">
    <citation type="submission" date="2020-05" db="EMBL/GenBank/DDBJ databases">
        <authorList>
            <person name="Chiriac C."/>
            <person name="Salcher M."/>
            <person name="Ghai R."/>
            <person name="Kavagutti S V."/>
        </authorList>
    </citation>
    <scope>NUCLEOTIDE SEQUENCE</scope>
</reference>
<dbReference type="InterPro" id="IPR029052">
    <property type="entry name" value="Metallo-depent_PP-like"/>
</dbReference>